<gene>
    <name evidence="3" type="ORF">CC85DRAFT_167338</name>
</gene>
<dbReference type="OrthoDB" id="2594947at2759"/>
<dbReference type="GeneID" id="28980306"/>
<feature type="compositionally biased region" description="Low complexity" evidence="1">
    <location>
        <begin position="219"/>
        <end position="230"/>
    </location>
</feature>
<keyword evidence="4" id="KW-1185">Reference proteome</keyword>
<reference evidence="3 4" key="1">
    <citation type="submission" date="2015-03" db="EMBL/GenBank/DDBJ databases">
        <title>Genomics and transcriptomics of the oil-accumulating basidiomycete yeast T. oleaginosus allow insights into substrate utilization and the diverse evolutionary trajectories of mating systems in fungi.</title>
        <authorList>
            <consortium name="DOE Joint Genome Institute"/>
            <person name="Kourist R."/>
            <person name="Kracht O."/>
            <person name="Bracharz F."/>
            <person name="Lipzen A."/>
            <person name="Nolan M."/>
            <person name="Ohm R."/>
            <person name="Grigoriev I."/>
            <person name="Sun S."/>
            <person name="Heitman J."/>
            <person name="Bruck T."/>
            <person name="Nowrousian M."/>
        </authorList>
    </citation>
    <scope>NUCLEOTIDE SEQUENCE [LARGE SCALE GENOMIC DNA]</scope>
    <source>
        <strain evidence="3 4">IBC0246</strain>
    </source>
</reference>
<evidence type="ECO:0000313" key="4">
    <source>
        <dbReference type="Proteomes" id="UP000053611"/>
    </source>
</evidence>
<evidence type="ECO:0008006" key="5">
    <source>
        <dbReference type="Google" id="ProtNLM"/>
    </source>
</evidence>
<accession>A0A0J0XFS9</accession>
<dbReference type="EMBL" id="KQ087245">
    <property type="protein sequence ID" value="KLT39916.1"/>
    <property type="molecule type" value="Genomic_DNA"/>
</dbReference>
<evidence type="ECO:0000256" key="1">
    <source>
        <dbReference type="SAM" id="MobiDB-lite"/>
    </source>
</evidence>
<feature type="region of interest" description="Disordered" evidence="1">
    <location>
        <begin position="187"/>
        <end position="230"/>
    </location>
</feature>
<name>A0A0J0XFS9_9TREE</name>
<dbReference type="STRING" id="879819.A0A0J0XFS9"/>
<dbReference type="Proteomes" id="UP000053611">
    <property type="component" value="Unassembled WGS sequence"/>
</dbReference>
<protein>
    <recommendedName>
        <fullName evidence="5">Extracellular membrane protein CFEM domain-containing protein</fullName>
    </recommendedName>
</protein>
<feature type="signal peptide" evidence="2">
    <location>
        <begin position="1"/>
        <end position="16"/>
    </location>
</feature>
<evidence type="ECO:0000313" key="3">
    <source>
        <dbReference type="EMBL" id="KLT39916.1"/>
    </source>
</evidence>
<proteinExistence type="predicted"/>
<evidence type="ECO:0000256" key="2">
    <source>
        <dbReference type="SAM" id="SignalP"/>
    </source>
</evidence>
<feature type="chain" id="PRO_5005245391" description="Extracellular membrane protein CFEM domain-containing protein" evidence="2">
    <location>
        <begin position="17"/>
        <end position="283"/>
    </location>
</feature>
<keyword evidence="2" id="KW-0732">Signal</keyword>
<dbReference type="RefSeq" id="XP_018276407.1">
    <property type="nucleotide sequence ID" value="XM_018419703.1"/>
</dbReference>
<sequence>MLAVTLAAAFVALVNAQSAPDWKIIPKACATQCAKTIESSYLCQNQYQGGTAVYGCFCESYPSDAAACATCLGANNAAALGALLTSTQADCAAQAKSCAFACAFDTCSSSDIACQCDAGYLANIYNCASCNTANANGGTSLTDFNALKDSCAAQNFTGAAQAFTTWVPAPTGVAAYQAPELTATGGGDAASGTFQPATDRAAATDAQGSGAGATPVSNAPAASGSAAARPSSGSAAASASARASGASAAASAAASTPAAGSGAGILAAPVGLVALVAAAAALL</sequence>
<organism evidence="3 4">
    <name type="scientific">Cutaneotrichosporon oleaginosum</name>
    <dbReference type="NCBI Taxonomy" id="879819"/>
    <lineage>
        <taxon>Eukaryota</taxon>
        <taxon>Fungi</taxon>
        <taxon>Dikarya</taxon>
        <taxon>Basidiomycota</taxon>
        <taxon>Agaricomycotina</taxon>
        <taxon>Tremellomycetes</taxon>
        <taxon>Trichosporonales</taxon>
        <taxon>Trichosporonaceae</taxon>
        <taxon>Cutaneotrichosporon</taxon>
    </lineage>
</organism>
<dbReference type="AlphaFoldDB" id="A0A0J0XFS9"/>